<dbReference type="KEGG" id="rbg:BG454_10550"/>
<proteinExistence type="predicted"/>
<organism evidence="2 3">
    <name type="scientific">Roseinatronobacter bogoriensis subsp. barguzinensis</name>
    <dbReference type="NCBI Taxonomy" id="441209"/>
    <lineage>
        <taxon>Bacteria</taxon>
        <taxon>Pseudomonadati</taxon>
        <taxon>Pseudomonadota</taxon>
        <taxon>Alphaproteobacteria</taxon>
        <taxon>Rhodobacterales</taxon>
        <taxon>Paracoccaceae</taxon>
        <taxon>Roseinatronobacter</taxon>
    </lineage>
</organism>
<dbReference type="RefSeq" id="WP_071480721.1">
    <property type="nucleotide sequence ID" value="NZ_CP024899.1"/>
</dbReference>
<accession>A0A2K8K9R3</accession>
<evidence type="ECO:0000313" key="3">
    <source>
        <dbReference type="Proteomes" id="UP000228948"/>
    </source>
</evidence>
<gene>
    <name evidence="2" type="ORF">BG454_10550</name>
</gene>
<keyword evidence="1" id="KW-1133">Transmembrane helix</keyword>
<keyword evidence="1" id="KW-0472">Membrane</keyword>
<feature type="transmembrane region" description="Helical" evidence="1">
    <location>
        <begin position="114"/>
        <end position="136"/>
    </location>
</feature>
<evidence type="ECO:0000256" key="1">
    <source>
        <dbReference type="SAM" id="Phobius"/>
    </source>
</evidence>
<feature type="transmembrane region" description="Helical" evidence="1">
    <location>
        <begin position="87"/>
        <end position="108"/>
    </location>
</feature>
<reference evidence="2 3" key="1">
    <citation type="submission" date="2017-11" db="EMBL/GenBank/DDBJ databases">
        <title>Revised Sequence and Annotation of the Rhodobaca barguzinensis strain alga05 Genome.</title>
        <authorList>
            <person name="Kopejtka K."/>
            <person name="Tomasch J.M."/>
            <person name="Bunk B."/>
            <person name="Koblizek M."/>
        </authorList>
    </citation>
    <scope>NUCLEOTIDE SEQUENCE [LARGE SCALE GENOMIC DNA]</scope>
    <source>
        <strain evidence="3">alga05</strain>
    </source>
</reference>
<keyword evidence="3" id="KW-1185">Reference proteome</keyword>
<evidence type="ECO:0000313" key="2">
    <source>
        <dbReference type="EMBL" id="ATX66199.1"/>
    </source>
</evidence>
<dbReference type="AlphaFoldDB" id="A0A2K8K9R3"/>
<dbReference type="STRING" id="441209.GCA_001870665_01887"/>
<protein>
    <submittedName>
        <fullName evidence="2">Uncharacterized protein</fullName>
    </submittedName>
</protein>
<name>A0A2K8K9R3_9RHOB</name>
<dbReference type="OrthoDB" id="7871484at2"/>
<sequence length="146" mass="15853">MPATSRRSFLVTVFGVIGTLWFAVHAIEYVFARYSALEASFSLPEPLGLSGVFEGMPQWAGIALTATIWLGLLGAFLLLLGDRASVLILSFTLLATCVALAWGVLSFLEGNQTLAGINLILFLGSQTLMAFGLWLYSRTAKRYQTI</sequence>
<feature type="transmembrane region" description="Helical" evidence="1">
    <location>
        <begin position="59"/>
        <end position="80"/>
    </location>
</feature>
<dbReference type="EMBL" id="CP024899">
    <property type="protein sequence ID" value="ATX66199.1"/>
    <property type="molecule type" value="Genomic_DNA"/>
</dbReference>
<keyword evidence="1" id="KW-0812">Transmembrane</keyword>
<dbReference type="Proteomes" id="UP000228948">
    <property type="component" value="Chromosome"/>
</dbReference>